<comment type="function">
    <text evidence="1">Cell wall formation. Synthesis of cross-linked peptidoglycan from the lipid intermediates. The enzyme has a penicillin-insensitive transglycosylase N-terminal domain (formation of linear glycan strands) and a penicillin-sensitive transpeptidase C-terminal domain (cross-linking of the peptide subunits).</text>
</comment>
<dbReference type="InterPro" id="IPR023346">
    <property type="entry name" value="Lysozyme-like_dom_sf"/>
</dbReference>
<keyword evidence="10" id="KW-0645">Protease</keyword>
<comment type="catalytic activity">
    <reaction evidence="23">
        <text>Preferential cleavage: (Ac)2-L-Lys-D-Ala-|-D-Ala. Also transpeptidation of peptidyl-alanyl moieties that are N-acyl substituents of D-alanine.</text>
        <dbReference type="EC" id="3.4.16.4"/>
    </reaction>
</comment>
<comment type="pathway">
    <text evidence="26">Glycan biosynthesis.</text>
</comment>
<comment type="catalytic activity">
    <reaction evidence="25">
        <text>[GlcNAc-(1-&gt;4)-Mur2Ac(oyl-L-Ala-gamma-D-Glu-L-Lys-D-Ala-D-Ala)](n)-di-trans,octa-cis-undecaprenyl diphosphate + beta-D-GlcNAc-(1-&gt;4)-Mur2Ac(oyl-L-Ala-gamma-D-Glu-L-Lys-D-Ala-D-Ala)-di-trans,octa-cis-undecaprenyl diphosphate = [GlcNAc-(1-&gt;4)-Mur2Ac(oyl-L-Ala-gamma-D-Glu-L-Lys-D-Ala-D-Ala)](n+1)-di-trans,octa-cis-undecaprenyl diphosphate + di-trans,octa-cis-undecaprenyl diphosphate + H(+)</text>
        <dbReference type="Rhea" id="RHEA:23708"/>
        <dbReference type="Rhea" id="RHEA-COMP:9602"/>
        <dbReference type="Rhea" id="RHEA-COMP:9603"/>
        <dbReference type="ChEBI" id="CHEBI:15378"/>
        <dbReference type="ChEBI" id="CHEBI:58405"/>
        <dbReference type="ChEBI" id="CHEBI:60033"/>
        <dbReference type="ChEBI" id="CHEBI:78435"/>
        <dbReference type="EC" id="2.4.99.28"/>
    </reaction>
</comment>
<keyword evidence="13 27" id="KW-0812">Transmembrane</keyword>
<gene>
    <name evidence="29" type="ORF">H6A12_06265</name>
</gene>
<evidence type="ECO:0000256" key="14">
    <source>
        <dbReference type="ARBA" id="ARBA00022801"/>
    </source>
</evidence>
<keyword evidence="12" id="KW-0808">Transferase</keyword>
<evidence type="ECO:0000256" key="3">
    <source>
        <dbReference type="ARBA" id="ARBA00004752"/>
    </source>
</evidence>
<dbReference type="SUPFAM" id="SSF53955">
    <property type="entry name" value="Lysozyme-like"/>
    <property type="match status" value="1"/>
</dbReference>
<keyword evidence="16" id="KW-0735">Signal-anchor</keyword>
<dbReference type="InterPro" id="IPR050396">
    <property type="entry name" value="Glycosyltr_51/Transpeptidase"/>
</dbReference>
<evidence type="ECO:0000313" key="30">
    <source>
        <dbReference type="Proteomes" id="UP000774750"/>
    </source>
</evidence>
<dbReference type="GO" id="GO:0030288">
    <property type="term" value="C:outer membrane-bounded periplasmic space"/>
    <property type="evidence" value="ECO:0007669"/>
    <property type="project" value="TreeGrafter"/>
</dbReference>
<keyword evidence="11" id="KW-0328">Glycosyltransferase</keyword>
<evidence type="ECO:0000256" key="11">
    <source>
        <dbReference type="ARBA" id="ARBA00022676"/>
    </source>
</evidence>
<proteinExistence type="inferred from homology"/>
<dbReference type="GO" id="GO:0005886">
    <property type="term" value="C:plasma membrane"/>
    <property type="evidence" value="ECO:0007669"/>
    <property type="project" value="UniProtKB-SubCell"/>
</dbReference>
<dbReference type="GO" id="GO:0009252">
    <property type="term" value="P:peptidoglycan biosynthetic process"/>
    <property type="evidence" value="ECO:0007669"/>
    <property type="project" value="UniProtKB-KW"/>
</dbReference>
<accession>A0A938X789</accession>
<dbReference type="FunFam" id="1.10.3810.10:FF:000001">
    <property type="entry name" value="Penicillin-binding protein 1A"/>
    <property type="match status" value="1"/>
</dbReference>
<evidence type="ECO:0000256" key="6">
    <source>
        <dbReference type="ARBA" id="ARBA00012448"/>
    </source>
</evidence>
<keyword evidence="22" id="KW-0961">Cell wall biogenesis/degradation</keyword>
<comment type="similarity">
    <text evidence="5">In the N-terminal section; belongs to the glycosyltransferase 51 family.</text>
</comment>
<evidence type="ECO:0000256" key="20">
    <source>
        <dbReference type="ARBA" id="ARBA00023251"/>
    </source>
</evidence>
<keyword evidence="21" id="KW-0511">Multifunctional enzyme</keyword>
<evidence type="ECO:0000256" key="7">
    <source>
        <dbReference type="ARBA" id="ARBA00018638"/>
    </source>
</evidence>
<keyword evidence="30" id="KW-1185">Reference proteome</keyword>
<feature type="transmembrane region" description="Helical" evidence="27">
    <location>
        <begin position="6"/>
        <end position="24"/>
    </location>
</feature>
<keyword evidence="9" id="KW-0121">Carboxypeptidase</keyword>
<reference evidence="29" key="2">
    <citation type="journal article" date="2021" name="Sci. Rep.">
        <title>The distribution of antibiotic resistance genes in chicken gut microbiota commensals.</title>
        <authorList>
            <person name="Juricova H."/>
            <person name="Matiasovicova J."/>
            <person name="Kubasova T."/>
            <person name="Cejkova D."/>
            <person name="Rychlik I."/>
        </authorList>
    </citation>
    <scope>NUCLEOTIDE SEQUENCE</scope>
    <source>
        <strain evidence="29">An559</strain>
    </source>
</reference>
<sequence>MKKWLMRILFLILFLGCCIVLFFFGKGYMMYRKAVDDISIAQKVEEIRAKESYTALDDLPDLYLDAVISVEDRRFYSHGGFDWIATGRAIINDIRTLSFAEGGSTITQQLAKNMYFTQEKQIERKIAELFVAFDLERNYSKEEILELYVNSIYFGNGYYSIREASEGYFQKSPSEMTDFESTLLAGIPNAPSAYALTKNPELAKQRQRQVLNKMVEHGVLTESEADKIESSSP</sequence>
<evidence type="ECO:0000256" key="25">
    <source>
        <dbReference type="ARBA" id="ARBA00049902"/>
    </source>
</evidence>
<keyword evidence="8" id="KW-1003">Cell membrane</keyword>
<dbReference type="InterPro" id="IPR001264">
    <property type="entry name" value="Glyco_trans_51"/>
</dbReference>
<evidence type="ECO:0000256" key="2">
    <source>
        <dbReference type="ARBA" id="ARBA00004401"/>
    </source>
</evidence>
<evidence type="ECO:0000256" key="1">
    <source>
        <dbReference type="ARBA" id="ARBA00002624"/>
    </source>
</evidence>
<evidence type="ECO:0000256" key="23">
    <source>
        <dbReference type="ARBA" id="ARBA00034000"/>
    </source>
</evidence>
<keyword evidence="17" id="KW-0573">Peptidoglycan synthesis</keyword>
<comment type="caution">
    <text evidence="29">The sequence shown here is derived from an EMBL/GenBank/DDBJ whole genome shotgun (WGS) entry which is preliminary data.</text>
</comment>
<dbReference type="Proteomes" id="UP000774750">
    <property type="component" value="Unassembled WGS sequence"/>
</dbReference>
<evidence type="ECO:0000256" key="16">
    <source>
        <dbReference type="ARBA" id="ARBA00022968"/>
    </source>
</evidence>
<evidence type="ECO:0000256" key="4">
    <source>
        <dbReference type="ARBA" id="ARBA00007090"/>
    </source>
</evidence>
<protein>
    <recommendedName>
        <fullName evidence="7">Penicillin-binding protein 1A</fullName>
        <ecNumber evidence="24">2.4.99.28</ecNumber>
        <ecNumber evidence="6">3.4.16.4</ecNumber>
    </recommendedName>
</protein>
<organism evidence="29 30">
    <name type="scientific">Merdimmobilis hominis</name>
    <dbReference type="NCBI Taxonomy" id="2897707"/>
    <lineage>
        <taxon>Bacteria</taxon>
        <taxon>Bacillati</taxon>
        <taxon>Bacillota</taxon>
        <taxon>Clostridia</taxon>
        <taxon>Eubacteriales</taxon>
        <taxon>Oscillospiraceae</taxon>
        <taxon>Merdimmobilis</taxon>
    </lineage>
</organism>
<evidence type="ECO:0000256" key="12">
    <source>
        <dbReference type="ARBA" id="ARBA00022679"/>
    </source>
</evidence>
<evidence type="ECO:0000256" key="22">
    <source>
        <dbReference type="ARBA" id="ARBA00023316"/>
    </source>
</evidence>
<dbReference type="GO" id="GO:0008955">
    <property type="term" value="F:peptidoglycan glycosyltransferase activity"/>
    <property type="evidence" value="ECO:0007669"/>
    <property type="project" value="UniProtKB-EC"/>
</dbReference>
<comment type="subcellular location">
    <subcellularLocation>
        <location evidence="2">Cell membrane</location>
        <topology evidence="2">Single-pass type II membrane protein</topology>
    </subcellularLocation>
</comment>
<dbReference type="InterPro" id="IPR036950">
    <property type="entry name" value="PBP_transglycosylase"/>
</dbReference>
<name>A0A938X789_9FIRM</name>
<dbReference type="EC" id="2.4.99.28" evidence="24"/>
<dbReference type="PANTHER" id="PTHR32282:SF11">
    <property type="entry name" value="PENICILLIN-BINDING PROTEIN 1B"/>
    <property type="match status" value="1"/>
</dbReference>
<dbReference type="GO" id="GO:0071555">
    <property type="term" value="P:cell wall organization"/>
    <property type="evidence" value="ECO:0007669"/>
    <property type="project" value="UniProtKB-KW"/>
</dbReference>
<dbReference type="EMBL" id="JACJKY010000007">
    <property type="protein sequence ID" value="MBM6920752.1"/>
    <property type="molecule type" value="Genomic_DNA"/>
</dbReference>
<evidence type="ECO:0000256" key="15">
    <source>
        <dbReference type="ARBA" id="ARBA00022960"/>
    </source>
</evidence>
<evidence type="ECO:0000256" key="9">
    <source>
        <dbReference type="ARBA" id="ARBA00022645"/>
    </source>
</evidence>
<dbReference type="GO" id="GO:0046677">
    <property type="term" value="P:response to antibiotic"/>
    <property type="evidence" value="ECO:0007669"/>
    <property type="project" value="UniProtKB-KW"/>
</dbReference>
<evidence type="ECO:0000256" key="10">
    <source>
        <dbReference type="ARBA" id="ARBA00022670"/>
    </source>
</evidence>
<keyword evidence="18 27" id="KW-1133">Transmembrane helix</keyword>
<evidence type="ECO:0000313" key="29">
    <source>
        <dbReference type="EMBL" id="MBM6920752.1"/>
    </source>
</evidence>
<dbReference type="EC" id="3.4.16.4" evidence="6"/>
<evidence type="ECO:0000256" key="21">
    <source>
        <dbReference type="ARBA" id="ARBA00023268"/>
    </source>
</evidence>
<evidence type="ECO:0000256" key="17">
    <source>
        <dbReference type="ARBA" id="ARBA00022984"/>
    </source>
</evidence>
<dbReference type="GO" id="GO:0006508">
    <property type="term" value="P:proteolysis"/>
    <property type="evidence" value="ECO:0007669"/>
    <property type="project" value="UniProtKB-KW"/>
</dbReference>
<dbReference type="GO" id="GO:0009002">
    <property type="term" value="F:serine-type D-Ala-D-Ala carboxypeptidase activity"/>
    <property type="evidence" value="ECO:0007669"/>
    <property type="project" value="UniProtKB-EC"/>
</dbReference>
<dbReference type="Gene3D" id="1.10.3810.10">
    <property type="entry name" value="Biosynthetic peptidoglycan transglycosylase-like"/>
    <property type="match status" value="1"/>
</dbReference>
<evidence type="ECO:0000256" key="27">
    <source>
        <dbReference type="SAM" id="Phobius"/>
    </source>
</evidence>
<dbReference type="PANTHER" id="PTHR32282">
    <property type="entry name" value="BINDING PROTEIN TRANSPEPTIDASE, PUTATIVE-RELATED"/>
    <property type="match status" value="1"/>
</dbReference>
<keyword evidence="14" id="KW-0378">Hydrolase</keyword>
<evidence type="ECO:0000259" key="28">
    <source>
        <dbReference type="Pfam" id="PF00912"/>
    </source>
</evidence>
<evidence type="ECO:0000256" key="26">
    <source>
        <dbReference type="ARBA" id="ARBA00060592"/>
    </source>
</evidence>
<comment type="pathway">
    <text evidence="3">Cell wall biogenesis; peptidoglycan biosynthesis.</text>
</comment>
<reference evidence="29" key="1">
    <citation type="submission" date="2020-08" db="EMBL/GenBank/DDBJ databases">
        <authorList>
            <person name="Cejkova D."/>
            <person name="Kubasova T."/>
            <person name="Jahodarova E."/>
            <person name="Rychlik I."/>
        </authorList>
    </citation>
    <scope>NUCLEOTIDE SEQUENCE</scope>
    <source>
        <strain evidence="29">An559</strain>
    </source>
</reference>
<feature type="domain" description="Glycosyl transferase family 51" evidence="28">
    <location>
        <begin position="46"/>
        <end position="214"/>
    </location>
</feature>
<evidence type="ECO:0000256" key="5">
    <source>
        <dbReference type="ARBA" id="ARBA00007739"/>
    </source>
</evidence>
<evidence type="ECO:0000256" key="13">
    <source>
        <dbReference type="ARBA" id="ARBA00022692"/>
    </source>
</evidence>
<dbReference type="GO" id="GO:0008360">
    <property type="term" value="P:regulation of cell shape"/>
    <property type="evidence" value="ECO:0007669"/>
    <property type="project" value="UniProtKB-KW"/>
</dbReference>
<comment type="similarity">
    <text evidence="4">In the C-terminal section; belongs to the transpeptidase family.</text>
</comment>
<evidence type="ECO:0000256" key="8">
    <source>
        <dbReference type="ARBA" id="ARBA00022475"/>
    </source>
</evidence>
<keyword evidence="20" id="KW-0046">Antibiotic resistance</keyword>
<evidence type="ECO:0000256" key="24">
    <source>
        <dbReference type="ARBA" id="ARBA00044770"/>
    </source>
</evidence>
<dbReference type="AlphaFoldDB" id="A0A938X789"/>
<dbReference type="RefSeq" id="WP_204445968.1">
    <property type="nucleotide sequence ID" value="NZ_JACJKY010000007.1"/>
</dbReference>
<evidence type="ECO:0000256" key="18">
    <source>
        <dbReference type="ARBA" id="ARBA00022989"/>
    </source>
</evidence>
<keyword evidence="15" id="KW-0133">Cell shape</keyword>
<dbReference type="Pfam" id="PF00912">
    <property type="entry name" value="Transgly"/>
    <property type="match status" value="1"/>
</dbReference>
<evidence type="ECO:0000256" key="19">
    <source>
        <dbReference type="ARBA" id="ARBA00023136"/>
    </source>
</evidence>
<keyword evidence="19 27" id="KW-0472">Membrane</keyword>